<feature type="region of interest" description="Disordered" evidence="5">
    <location>
        <begin position="411"/>
        <end position="448"/>
    </location>
</feature>
<feature type="domain" description="EamA" evidence="7">
    <location>
        <begin position="267"/>
        <end position="402"/>
    </location>
</feature>
<evidence type="ECO:0000256" key="5">
    <source>
        <dbReference type="SAM" id="MobiDB-lite"/>
    </source>
</evidence>
<name>A0A871QZU7_DEKBR</name>
<feature type="region of interest" description="Disordered" evidence="5">
    <location>
        <begin position="1"/>
        <end position="32"/>
    </location>
</feature>
<feature type="domain" description="EamA" evidence="7">
    <location>
        <begin position="80"/>
        <end position="220"/>
    </location>
</feature>
<feature type="compositionally biased region" description="Polar residues" evidence="5">
    <location>
        <begin position="246"/>
        <end position="257"/>
    </location>
</feature>
<keyword evidence="3 6" id="KW-1133">Transmembrane helix</keyword>
<dbReference type="Proteomes" id="UP000663131">
    <property type="component" value="Chromosome 4"/>
</dbReference>
<feature type="transmembrane region" description="Helical" evidence="6">
    <location>
        <begin position="386"/>
        <end position="404"/>
    </location>
</feature>
<feature type="region of interest" description="Disordered" evidence="5">
    <location>
        <begin position="236"/>
        <end position="257"/>
    </location>
</feature>
<accession>A0A871QZU7</accession>
<evidence type="ECO:0000259" key="7">
    <source>
        <dbReference type="Pfam" id="PF00892"/>
    </source>
</evidence>
<keyword evidence="2 6" id="KW-0812">Transmembrane</keyword>
<evidence type="ECO:0000256" key="6">
    <source>
        <dbReference type="SAM" id="Phobius"/>
    </source>
</evidence>
<dbReference type="PANTHER" id="PTHR22911:SF6">
    <property type="entry name" value="SOLUTE CARRIER FAMILY 35 MEMBER G1"/>
    <property type="match status" value="1"/>
</dbReference>
<dbReference type="GO" id="GO:0016020">
    <property type="term" value="C:membrane"/>
    <property type="evidence" value="ECO:0007669"/>
    <property type="project" value="UniProtKB-SubCell"/>
</dbReference>
<feature type="compositionally biased region" description="Acidic residues" evidence="5">
    <location>
        <begin position="437"/>
        <end position="448"/>
    </location>
</feature>
<protein>
    <recommendedName>
        <fullName evidence="7">EamA domain-containing protein</fullName>
    </recommendedName>
</protein>
<feature type="transmembrane region" description="Helical" evidence="6">
    <location>
        <begin position="266"/>
        <end position="286"/>
    </location>
</feature>
<feature type="compositionally biased region" description="Basic and acidic residues" evidence="5">
    <location>
        <begin position="8"/>
        <end position="19"/>
    </location>
</feature>
<feature type="transmembrane region" description="Helical" evidence="6">
    <location>
        <begin position="331"/>
        <end position="348"/>
    </location>
</feature>
<feature type="transmembrane region" description="Helical" evidence="6">
    <location>
        <begin position="360"/>
        <end position="380"/>
    </location>
</feature>
<feature type="transmembrane region" description="Helical" evidence="6">
    <location>
        <begin position="82"/>
        <end position="103"/>
    </location>
</feature>
<reference evidence="8" key="2">
    <citation type="journal article" name="BMC Genomics">
        <title>New genome assemblies reveal patterns of domestication and adaptation across Brettanomyces (Dekkera) species.</title>
        <authorList>
            <person name="Roach M.J."/>
            <person name="Borneman A.R."/>
        </authorList>
    </citation>
    <scope>NUCLEOTIDE SEQUENCE</scope>
    <source>
        <strain evidence="8">UCD 2041</strain>
    </source>
</reference>
<keyword evidence="4 6" id="KW-0472">Membrane</keyword>
<dbReference type="InterPro" id="IPR037185">
    <property type="entry name" value="EmrE-like"/>
</dbReference>
<evidence type="ECO:0000313" key="9">
    <source>
        <dbReference type="Proteomes" id="UP000663131"/>
    </source>
</evidence>
<dbReference type="Pfam" id="PF00892">
    <property type="entry name" value="EamA"/>
    <property type="match status" value="2"/>
</dbReference>
<sequence length="448" mass="49281">MAKASSYKRLDSRASEKSLSRISIQPRSIGDSESETIAQSSVSSNKLWQPGLYLTRRHRIFNRIADKFVYCYNSYVVPNMGVTLTLISQIFNSLMILFCKLLLMDPDFDEPMHPFQILFVRMSITYVCCAIYLIIKHDADFPFGPKGYRKYMIGRGIGGYIAVAGQYFALLYLTMSDTISITFLAPVITSLMAYMFLHERFTKAEAIGGMVAFVGVIFISRPSFIFGGESTLDSTTAGTEAGATTVDQGSSGSGRNLETSDPKLRLLGSLFALSAPFGTGIAMCSIRKIGFHAHALVTVSFFALITCIFSFLGIMLTPGLNFEMPRNARQWAYLILLGLAGFIMQYLLTAGMQREKAARAIAMSYSQLVYASFFDLVIFGHWPSRMSLIGEFIIIAAVISILYCKDDSSSSSSHTDTESFAMGGHSSGESISMSSLSDDDDDSNDIVT</sequence>
<feature type="transmembrane region" description="Helical" evidence="6">
    <location>
        <begin position="179"/>
        <end position="197"/>
    </location>
</feature>
<dbReference type="OrthoDB" id="306876at2759"/>
<dbReference type="PANTHER" id="PTHR22911">
    <property type="entry name" value="ACYL-MALONYL CONDENSING ENZYME-RELATED"/>
    <property type="match status" value="1"/>
</dbReference>
<dbReference type="EMBL" id="CP063132">
    <property type="protein sequence ID" value="QOU18569.1"/>
    <property type="molecule type" value="Genomic_DNA"/>
</dbReference>
<evidence type="ECO:0000256" key="1">
    <source>
        <dbReference type="ARBA" id="ARBA00004141"/>
    </source>
</evidence>
<feature type="compositionally biased region" description="Low complexity" evidence="5">
    <location>
        <begin position="236"/>
        <end position="245"/>
    </location>
</feature>
<feature type="transmembrane region" description="Helical" evidence="6">
    <location>
        <begin position="293"/>
        <end position="316"/>
    </location>
</feature>
<evidence type="ECO:0000256" key="2">
    <source>
        <dbReference type="ARBA" id="ARBA00022692"/>
    </source>
</evidence>
<organism evidence="8 9">
    <name type="scientific">Dekkera bruxellensis</name>
    <name type="common">Brettanomyces custersii</name>
    <dbReference type="NCBI Taxonomy" id="5007"/>
    <lineage>
        <taxon>Eukaryota</taxon>
        <taxon>Fungi</taxon>
        <taxon>Dikarya</taxon>
        <taxon>Ascomycota</taxon>
        <taxon>Saccharomycotina</taxon>
        <taxon>Pichiomycetes</taxon>
        <taxon>Pichiales</taxon>
        <taxon>Pichiaceae</taxon>
        <taxon>Brettanomyces</taxon>
    </lineage>
</organism>
<dbReference type="AlphaFoldDB" id="A0A871QZU7"/>
<dbReference type="SUPFAM" id="SSF103481">
    <property type="entry name" value="Multidrug resistance efflux transporter EmrE"/>
    <property type="match status" value="2"/>
</dbReference>
<evidence type="ECO:0000256" key="3">
    <source>
        <dbReference type="ARBA" id="ARBA00022989"/>
    </source>
</evidence>
<evidence type="ECO:0000313" key="8">
    <source>
        <dbReference type="EMBL" id="QOU18569.1"/>
    </source>
</evidence>
<feature type="compositionally biased region" description="Low complexity" evidence="5">
    <location>
        <begin position="427"/>
        <end position="436"/>
    </location>
</feature>
<dbReference type="InterPro" id="IPR000620">
    <property type="entry name" value="EamA_dom"/>
</dbReference>
<evidence type="ECO:0000256" key="4">
    <source>
        <dbReference type="ARBA" id="ARBA00023136"/>
    </source>
</evidence>
<feature type="transmembrane region" description="Helical" evidence="6">
    <location>
        <begin position="204"/>
        <end position="224"/>
    </location>
</feature>
<reference evidence="8" key="1">
    <citation type="submission" date="2020-10" db="EMBL/GenBank/DDBJ databases">
        <authorList>
            <person name="Palmer J.M."/>
        </authorList>
    </citation>
    <scope>NUCLEOTIDE SEQUENCE</scope>
    <source>
        <strain evidence="8">UCD 2041</strain>
    </source>
</reference>
<gene>
    <name evidence="8" type="ORF">BRETT_001633</name>
</gene>
<dbReference type="RefSeq" id="XP_041135062.1">
    <property type="nucleotide sequence ID" value="XM_041280179.1"/>
</dbReference>
<dbReference type="GeneID" id="64573557"/>
<dbReference type="KEGG" id="bbrx:BRETT_001633"/>
<feature type="transmembrane region" description="Helical" evidence="6">
    <location>
        <begin position="115"/>
        <end position="135"/>
    </location>
</feature>
<feature type="transmembrane region" description="Helical" evidence="6">
    <location>
        <begin position="156"/>
        <end position="173"/>
    </location>
</feature>
<comment type="subcellular location">
    <subcellularLocation>
        <location evidence="1">Membrane</location>
        <topology evidence="1">Multi-pass membrane protein</topology>
    </subcellularLocation>
</comment>
<proteinExistence type="predicted"/>